<evidence type="ECO:0000256" key="3">
    <source>
        <dbReference type="ARBA" id="ARBA00022692"/>
    </source>
</evidence>
<feature type="compositionally biased region" description="Low complexity" evidence="7">
    <location>
        <begin position="293"/>
        <end position="308"/>
    </location>
</feature>
<dbReference type="GO" id="GO:0005737">
    <property type="term" value="C:cytoplasm"/>
    <property type="evidence" value="ECO:0007669"/>
    <property type="project" value="TreeGrafter"/>
</dbReference>
<dbReference type="PANTHER" id="PTHR11266:SF121">
    <property type="entry name" value="OS09G0315000 PROTEIN"/>
    <property type="match status" value="1"/>
</dbReference>
<feature type="signal peptide" evidence="8">
    <location>
        <begin position="1"/>
        <end position="25"/>
    </location>
</feature>
<evidence type="ECO:0000256" key="1">
    <source>
        <dbReference type="ARBA" id="ARBA00004141"/>
    </source>
</evidence>
<evidence type="ECO:0000256" key="6">
    <source>
        <dbReference type="RuleBase" id="RU363053"/>
    </source>
</evidence>
<dbReference type="EMBL" id="JAGTXO010000006">
    <property type="protein sequence ID" value="KAG8467286.1"/>
    <property type="molecule type" value="Genomic_DNA"/>
</dbReference>
<keyword evidence="4" id="KW-1133">Transmembrane helix</keyword>
<reference evidence="9" key="1">
    <citation type="submission" date="2021-05" db="EMBL/GenBank/DDBJ databases">
        <title>The genome of the haptophyte Pavlova lutheri (Diacronema luteri, Pavlovales) - a model for lipid biosynthesis in eukaryotic algae.</title>
        <authorList>
            <person name="Hulatt C.J."/>
            <person name="Posewitz M.C."/>
        </authorList>
    </citation>
    <scope>NUCLEOTIDE SEQUENCE</scope>
    <source>
        <strain evidence="9">NIVA-4/92</strain>
    </source>
</reference>
<evidence type="ECO:0000313" key="10">
    <source>
        <dbReference type="Proteomes" id="UP000751190"/>
    </source>
</evidence>
<feature type="chain" id="PRO_5035316703" description="Peroxisomal membrane protein MPV17" evidence="8">
    <location>
        <begin position="26"/>
        <end position="314"/>
    </location>
</feature>
<organism evidence="9 10">
    <name type="scientific">Diacronema lutheri</name>
    <name type="common">Unicellular marine alga</name>
    <name type="synonym">Monochrysis lutheri</name>
    <dbReference type="NCBI Taxonomy" id="2081491"/>
    <lineage>
        <taxon>Eukaryota</taxon>
        <taxon>Haptista</taxon>
        <taxon>Haptophyta</taxon>
        <taxon>Pavlovophyceae</taxon>
        <taxon>Pavlovales</taxon>
        <taxon>Pavlovaceae</taxon>
        <taxon>Diacronema</taxon>
    </lineage>
</organism>
<evidence type="ECO:0000256" key="8">
    <source>
        <dbReference type="SAM" id="SignalP"/>
    </source>
</evidence>
<dbReference type="GO" id="GO:0016020">
    <property type="term" value="C:membrane"/>
    <property type="evidence" value="ECO:0007669"/>
    <property type="project" value="UniProtKB-SubCell"/>
</dbReference>
<evidence type="ECO:0000256" key="2">
    <source>
        <dbReference type="ARBA" id="ARBA00006824"/>
    </source>
</evidence>
<proteinExistence type="inferred from homology"/>
<dbReference type="Pfam" id="PF04117">
    <property type="entry name" value="Mpv17_PMP22"/>
    <property type="match status" value="1"/>
</dbReference>
<dbReference type="OrthoDB" id="10267969at2759"/>
<dbReference type="PANTHER" id="PTHR11266">
    <property type="entry name" value="PEROXISOMAL MEMBRANE PROTEIN 2, PXMP2 MPV17"/>
    <property type="match status" value="1"/>
</dbReference>
<evidence type="ECO:0000256" key="5">
    <source>
        <dbReference type="ARBA" id="ARBA00023136"/>
    </source>
</evidence>
<protein>
    <recommendedName>
        <fullName evidence="11">Peroxisomal membrane protein MPV17</fullName>
    </recommendedName>
</protein>
<dbReference type="InterPro" id="IPR007248">
    <property type="entry name" value="Mpv17_PMP22"/>
</dbReference>
<gene>
    <name evidence="9" type="ORF">KFE25_000602</name>
</gene>
<keyword evidence="5" id="KW-0472">Membrane</keyword>
<evidence type="ECO:0000256" key="7">
    <source>
        <dbReference type="SAM" id="MobiDB-lite"/>
    </source>
</evidence>
<comment type="similarity">
    <text evidence="2 6">Belongs to the peroxisomal membrane protein PXMP2/4 family.</text>
</comment>
<feature type="region of interest" description="Disordered" evidence="7">
    <location>
        <begin position="273"/>
        <end position="314"/>
    </location>
</feature>
<evidence type="ECO:0000313" key="9">
    <source>
        <dbReference type="EMBL" id="KAG8467286.1"/>
    </source>
</evidence>
<comment type="caution">
    <text evidence="9">The sequence shown here is derived from an EMBL/GenBank/DDBJ whole genome shotgun (WGS) entry which is preliminary data.</text>
</comment>
<keyword evidence="3" id="KW-0812">Transmembrane</keyword>
<evidence type="ECO:0000256" key="4">
    <source>
        <dbReference type="ARBA" id="ARBA00022989"/>
    </source>
</evidence>
<comment type="subcellular location">
    <subcellularLocation>
        <location evidence="1">Membrane</location>
        <topology evidence="1">Multi-pass membrane protein</topology>
    </subcellularLocation>
</comment>
<name>A0A8J6CDP0_DIALT</name>
<accession>A0A8J6CDP0</accession>
<keyword evidence="8" id="KW-0732">Signal</keyword>
<dbReference type="Proteomes" id="UP000751190">
    <property type="component" value="Unassembled WGS sequence"/>
</dbReference>
<keyword evidence="10" id="KW-1185">Reference proteome</keyword>
<evidence type="ECO:0008006" key="11">
    <source>
        <dbReference type="Google" id="ProtNLM"/>
    </source>
</evidence>
<dbReference type="AlphaFoldDB" id="A0A8J6CDP0"/>
<sequence>MRGGVRAAVVHAALLLALTPSPLLAAATARTTRARLGWPVYARSSVCARSRACALVEPVSVVHSLGTAFEGELAAYPLRVNAIVTGVTYLLGDAIAQTIEGARDHSESRAERRLCAKRLARSFTAGLLFLGPLTHFYYTFTASQDFAMAAKVLLDNTLFLALDNAAFLLSLTLLGGGAASTHAHGATAARAAAGLEGGDELAGELTDALSELWAMQLTGWKFLPLVAVLNYALVPSQWRPIFVDFMDVFYAALLSLQRYATHPAAVEALSTPAMPSRAGGSLTVADAQDPGEDQAAGDGLAAGDGVAARSCRDV</sequence>